<comment type="subcellular location">
    <subcellularLocation>
        <location evidence="1">Nucleus</location>
    </subcellularLocation>
</comment>
<dbReference type="SUPFAM" id="SSF54160">
    <property type="entry name" value="Chromo domain-like"/>
    <property type="match status" value="1"/>
</dbReference>
<name>A0ABR4QFI6_9CEST</name>
<feature type="compositionally biased region" description="Polar residues" evidence="4">
    <location>
        <begin position="264"/>
        <end position="277"/>
    </location>
</feature>
<feature type="domain" description="Chromo" evidence="5">
    <location>
        <begin position="18"/>
        <end position="77"/>
    </location>
</feature>
<keyword evidence="7" id="KW-1185">Reference proteome</keyword>
<evidence type="ECO:0000256" key="1">
    <source>
        <dbReference type="ARBA" id="ARBA00004123"/>
    </source>
</evidence>
<dbReference type="Pfam" id="PF00385">
    <property type="entry name" value="Chromo"/>
    <property type="match status" value="1"/>
</dbReference>
<feature type="compositionally biased region" description="Polar residues" evidence="4">
    <location>
        <begin position="215"/>
        <end position="247"/>
    </location>
</feature>
<dbReference type="PROSITE" id="PS50088">
    <property type="entry name" value="ANK_REPEAT"/>
    <property type="match status" value="1"/>
</dbReference>
<evidence type="ECO:0000256" key="2">
    <source>
        <dbReference type="ARBA" id="ARBA00023242"/>
    </source>
</evidence>
<feature type="region of interest" description="Disordered" evidence="4">
    <location>
        <begin position="66"/>
        <end position="105"/>
    </location>
</feature>
<evidence type="ECO:0000259" key="5">
    <source>
        <dbReference type="PROSITE" id="PS50013"/>
    </source>
</evidence>
<dbReference type="SUPFAM" id="SSF48403">
    <property type="entry name" value="Ankyrin repeat"/>
    <property type="match status" value="1"/>
</dbReference>
<evidence type="ECO:0000256" key="3">
    <source>
        <dbReference type="PROSITE-ProRule" id="PRU00023"/>
    </source>
</evidence>
<dbReference type="Gene3D" id="2.40.50.40">
    <property type="match status" value="1"/>
</dbReference>
<dbReference type="InterPro" id="IPR036770">
    <property type="entry name" value="Ankyrin_rpt-contain_sf"/>
</dbReference>
<feature type="repeat" description="ANK" evidence="3">
    <location>
        <begin position="502"/>
        <end position="534"/>
    </location>
</feature>
<dbReference type="InterPro" id="IPR051219">
    <property type="entry name" value="Heterochromatin_chromo-domain"/>
</dbReference>
<dbReference type="InterPro" id="IPR023780">
    <property type="entry name" value="Chromo_domain"/>
</dbReference>
<dbReference type="InterPro" id="IPR016197">
    <property type="entry name" value="Chromo-like_dom_sf"/>
</dbReference>
<protein>
    <recommendedName>
        <fullName evidence="5">Chromo domain-containing protein</fullName>
    </recommendedName>
</protein>
<keyword evidence="3" id="KW-0040">ANK repeat</keyword>
<dbReference type="PROSITE" id="PS00598">
    <property type="entry name" value="CHROMO_1"/>
    <property type="match status" value="1"/>
</dbReference>
<organism evidence="6 7">
    <name type="scientific">Taenia crassiceps</name>
    <dbReference type="NCBI Taxonomy" id="6207"/>
    <lineage>
        <taxon>Eukaryota</taxon>
        <taxon>Metazoa</taxon>
        <taxon>Spiralia</taxon>
        <taxon>Lophotrochozoa</taxon>
        <taxon>Platyhelminthes</taxon>
        <taxon>Cestoda</taxon>
        <taxon>Eucestoda</taxon>
        <taxon>Cyclophyllidea</taxon>
        <taxon>Taeniidae</taxon>
        <taxon>Taenia</taxon>
    </lineage>
</organism>
<feature type="compositionally biased region" description="Polar residues" evidence="4">
    <location>
        <begin position="155"/>
        <end position="170"/>
    </location>
</feature>
<proteinExistence type="predicted"/>
<dbReference type="Gene3D" id="1.25.40.20">
    <property type="entry name" value="Ankyrin repeat-containing domain"/>
    <property type="match status" value="1"/>
</dbReference>
<dbReference type="SMART" id="SM00248">
    <property type="entry name" value="ANK"/>
    <property type="match status" value="3"/>
</dbReference>
<dbReference type="SMART" id="SM00298">
    <property type="entry name" value="CHROMO"/>
    <property type="match status" value="1"/>
</dbReference>
<dbReference type="Pfam" id="PF12796">
    <property type="entry name" value="Ank_2"/>
    <property type="match status" value="1"/>
</dbReference>
<dbReference type="PROSITE" id="PS50013">
    <property type="entry name" value="CHROMO_2"/>
    <property type="match status" value="1"/>
</dbReference>
<sequence length="829" mass="91418">MPSSSSLKQKRKADDETYLVDSIIDERYIKNQKYYKVRWHGFPPSEDSWEPEANLTRVRELIKEFHLKKKSSSTSTKKRPEPSTEAHSSKSVQDPPSPSKRRMTKSRAGHFEYVLQSELVASKTKYFDDIRDGKIDLTLNDLYSRVKTRRRCHNDTSGQNEADSLSRPSSLTELNECRGALQTTPTRHSEPPTPKTFVHSVVGSVDEPKSVISDPPSSHLFQSQLDASNKSGSSISKQISRPLSASQRHVKRQYAPPENRSKRNLSSRGCLSSTPKTSVKGPAGDSSIYPTDVDPSDGSGDIGLPSASKKSLLKEDIEVHPGTVAPSDVQELLEQPQAGATPTQSRPTVPSSSVLMSFYLDLTNRYSSHLPTTGEDFLSDFPIVQPLDDRVSLRSQEDLLFAINNQHWSLLATQPIEKIAVGSTGSMNTGSQHPLVAAIIGGEGRPFLLRRLLQVGRDPNFIDPISKWPLLVIAVYYGRIQAARVLLELGAQPNASILIEGKRRTALGMAIVTGNIDMVSLLILSGANPYQVNDDASAMQFITQLLQAVTSKTSYEATVKAPPGFAASSKTSRWQLEELLEPYSIPIIEPPEGTTLPRSPYDLLSPPFSSTAPSSTSLLISFDGQKPRLPSADFLHCIYKLICSYHARLLMAVDRVVNRWLFNVGMSISSRLLPGQWIYLDGDSFTLNFPTPQTPTMSSEASSVLALFLVHGTVTPPGCYHVWLDDDGPCFVKRVLLGGVEQRPLARQYFVSTLLPIDCEKENQCICVYFSNSEKGTCIAPLVLLLKSTAGQRLHDKSGDAQQTAEIPRLRSLPSTSSLRPRPHQPTNT</sequence>
<dbReference type="Proteomes" id="UP001651158">
    <property type="component" value="Unassembled WGS sequence"/>
</dbReference>
<feature type="region of interest" description="Disordered" evidence="4">
    <location>
        <begin position="151"/>
        <end position="170"/>
    </location>
</feature>
<evidence type="ECO:0000313" key="7">
    <source>
        <dbReference type="Proteomes" id="UP001651158"/>
    </source>
</evidence>
<dbReference type="InterPro" id="IPR023779">
    <property type="entry name" value="Chromodomain_CS"/>
</dbReference>
<gene>
    <name evidence="6" type="ORF">TcWFU_001399</name>
</gene>
<evidence type="ECO:0000313" key="6">
    <source>
        <dbReference type="EMBL" id="KAL5108479.1"/>
    </source>
</evidence>
<keyword evidence="2" id="KW-0539">Nucleus</keyword>
<feature type="region of interest" description="Disordered" evidence="4">
    <location>
        <begin position="207"/>
        <end position="307"/>
    </location>
</feature>
<comment type="caution">
    <text evidence="6">The sequence shown here is derived from an EMBL/GenBank/DDBJ whole genome shotgun (WGS) entry which is preliminary data.</text>
</comment>
<dbReference type="InterPro" id="IPR002110">
    <property type="entry name" value="Ankyrin_rpt"/>
</dbReference>
<dbReference type="InterPro" id="IPR000953">
    <property type="entry name" value="Chromo/chromo_shadow_dom"/>
</dbReference>
<feature type="region of interest" description="Disordered" evidence="4">
    <location>
        <begin position="795"/>
        <end position="829"/>
    </location>
</feature>
<dbReference type="EMBL" id="JAKROA010000003">
    <property type="protein sequence ID" value="KAL5108479.1"/>
    <property type="molecule type" value="Genomic_DNA"/>
</dbReference>
<feature type="compositionally biased region" description="Basic and acidic residues" evidence="4">
    <location>
        <begin position="78"/>
        <end position="88"/>
    </location>
</feature>
<dbReference type="CDD" id="cd00024">
    <property type="entry name" value="CD_CSD"/>
    <property type="match status" value="1"/>
</dbReference>
<feature type="compositionally biased region" description="Low complexity" evidence="4">
    <location>
        <begin position="810"/>
        <end position="820"/>
    </location>
</feature>
<dbReference type="PANTHER" id="PTHR22812">
    <property type="entry name" value="CHROMOBOX PROTEIN"/>
    <property type="match status" value="1"/>
</dbReference>
<reference evidence="6 7" key="1">
    <citation type="journal article" date="2022" name="Front. Cell. Infect. Microbiol.">
        <title>The Genomes of Two Strains of Taenia crassiceps the Animal Model for the Study of Human Cysticercosis.</title>
        <authorList>
            <person name="Bobes R.J."/>
            <person name="Estrada K."/>
            <person name="Rios-Valencia D.G."/>
            <person name="Calderon-Gallegos A."/>
            <person name="de la Torre P."/>
            <person name="Carrero J.C."/>
            <person name="Sanchez-Flores A."/>
            <person name="Laclette J.P."/>
        </authorList>
    </citation>
    <scope>NUCLEOTIDE SEQUENCE [LARGE SCALE GENOMIC DNA]</scope>
    <source>
        <strain evidence="6">WFUcys</strain>
    </source>
</reference>
<accession>A0ABR4QFI6</accession>
<evidence type="ECO:0000256" key="4">
    <source>
        <dbReference type="SAM" id="MobiDB-lite"/>
    </source>
</evidence>